<dbReference type="PANTHER" id="PTHR43420">
    <property type="entry name" value="ACETYLTRANSFERASE"/>
    <property type="match status" value="1"/>
</dbReference>
<evidence type="ECO:0000259" key="3">
    <source>
        <dbReference type="PROSITE" id="PS51186"/>
    </source>
</evidence>
<keyword evidence="1" id="KW-0808">Transferase</keyword>
<dbReference type="InterPro" id="IPR000182">
    <property type="entry name" value="GNAT_dom"/>
</dbReference>
<dbReference type="InterPro" id="IPR016181">
    <property type="entry name" value="Acyl_CoA_acyltransferase"/>
</dbReference>
<dbReference type="AlphaFoldDB" id="A0A9E5DFX2"/>
<dbReference type="SUPFAM" id="SSF55729">
    <property type="entry name" value="Acyl-CoA N-acyltransferases (Nat)"/>
    <property type="match status" value="1"/>
</dbReference>
<sequence length="147" mass="17576">MKIELLREDKRRFLDLLLEGDEQESMIDAYLDRGDMFVLYDRDPVSVCVVTCEGDGVYELKNIATYEEFRGRGYGRRLIEHIFEHYRGRCRTMLVGTGDSPRILRFYERCGFTVSHRVENFFIDHYDHPIFDCGERLVDMVYLRRDL</sequence>
<dbReference type="InterPro" id="IPR050680">
    <property type="entry name" value="YpeA/RimI_acetyltransf"/>
</dbReference>
<protein>
    <submittedName>
        <fullName evidence="4">GNAT family N-acetyltransferase</fullName>
    </submittedName>
</protein>
<keyword evidence="2" id="KW-0012">Acyltransferase</keyword>
<keyword evidence="5" id="KW-1185">Reference proteome</keyword>
<dbReference type="RefSeq" id="WP_261597754.1">
    <property type="nucleotide sequence ID" value="NZ_VHLL01000004.1"/>
</dbReference>
<dbReference type="PANTHER" id="PTHR43420:SF47">
    <property type="entry name" value="N-ACETYLTRANSFERASE DOMAIN-CONTAINING PROTEIN"/>
    <property type="match status" value="1"/>
</dbReference>
<dbReference type="Proteomes" id="UP001065682">
    <property type="component" value="Unassembled WGS sequence"/>
</dbReference>
<dbReference type="GO" id="GO:0016747">
    <property type="term" value="F:acyltransferase activity, transferring groups other than amino-acyl groups"/>
    <property type="evidence" value="ECO:0007669"/>
    <property type="project" value="InterPro"/>
</dbReference>
<evidence type="ECO:0000256" key="2">
    <source>
        <dbReference type="ARBA" id="ARBA00023315"/>
    </source>
</evidence>
<evidence type="ECO:0000256" key="1">
    <source>
        <dbReference type="ARBA" id="ARBA00022679"/>
    </source>
</evidence>
<name>A0A9E5DFX2_9EURY</name>
<evidence type="ECO:0000313" key="4">
    <source>
        <dbReference type="EMBL" id="MCT8337646.1"/>
    </source>
</evidence>
<comment type="caution">
    <text evidence="4">The sequence shown here is derived from an EMBL/GenBank/DDBJ whole genome shotgun (WGS) entry which is preliminary data.</text>
</comment>
<evidence type="ECO:0000313" key="5">
    <source>
        <dbReference type="Proteomes" id="UP001065682"/>
    </source>
</evidence>
<dbReference type="Gene3D" id="3.40.630.30">
    <property type="match status" value="1"/>
</dbReference>
<dbReference type="FunFam" id="3.40.630.30:FF:000165">
    <property type="entry name" value="IAA acetyltransferase"/>
    <property type="match status" value="1"/>
</dbReference>
<dbReference type="EMBL" id="VHLL01000004">
    <property type="protein sequence ID" value="MCT8337646.1"/>
    <property type="molecule type" value="Genomic_DNA"/>
</dbReference>
<feature type="domain" description="N-acetyltransferase" evidence="3">
    <location>
        <begin position="1"/>
        <end position="147"/>
    </location>
</feature>
<dbReference type="PROSITE" id="PS51186">
    <property type="entry name" value="GNAT"/>
    <property type="match status" value="1"/>
</dbReference>
<gene>
    <name evidence="4" type="ORF">FKB36_09165</name>
</gene>
<accession>A0A9E5DFX2</accession>
<proteinExistence type="predicted"/>
<dbReference type="Pfam" id="PF13508">
    <property type="entry name" value="Acetyltransf_7"/>
    <property type="match status" value="1"/>
</dbReference>
<dbReference type="CDD" id="cd04301">
    <property type="entry name" value="NAT_SF"/>
    <property type="match status" value="1"/>
</dbReference>
<reference evidence="4" key="1">
    <citation type="submission" date="2019-06" db="EMBL/GenBank/DDBJ databases">
        <title>Methanoculleus strain from Tamsui River, Taipei, Taiwan.</title>
        <authorList>
            <person name="You Y.-T."/>
            <person name="Chen S.-C."/>
            <person name="Lai S.-J."/>
            <person name="Lee Y.-C."/>
            <person name="Lai M.-C."/>
        </authorList>
    </citation>
    <scope>NUCLEOTIDE SEQUENCE</scope>
    <source>
        <strain evidence="4">Afa-1</strain>
    </source>
</reference>
<organism evidence="4 5">
    <name type="scientific">Methanoculleus formosensis</name>
    <dbReference type="NCBI Taxonomy" id="2590886"/>
    <lineage>
        <taxon>Archaea</taxon>
        <taxon>Methanobacteriati</taxon>
        <taxon>Methanobacteriota</taxon>
        <taxon>Stenosarchaea group</taxon>
        <taxon>Methanomicrobia</taxon>
        <taxon>Methanomicrobiales</taxon>
        <taxon>Methanomicrobiaceae</taxon>
        <taxon>Methanoculleus</taxon>
    </lineage>
</organism>